<dbReference type="EMBL" id="AEVI01000053">
    <property type="protein sequence ID" value="EFX95975.1"/>
    <property type="molecule type" value="Genomic_DNA"/>
</dbReference>
<organism evidence="1 2">
    <name type="scientific">Streptococcus vestibularis ATCC 49124</name>
    <dbReference type="NCBI Taxonomy" id="889206"/>
    <lineage>
        <taxon>Bacteria</taxon>
        <taxon>Bacillati</taxon>
        <taxon>Bacillota</taxon>
        <taxon>Bacilli</taxon>
        <taxon>Lactobacillales</taxon>
        <taxon>Streptococcaceae</taxon>
        <taxon>Streptococcus</taxon>
    </lineage>
</organism>
<comment type="caution">
    <text evidence="1">The sequence shown here is derived from an EMBL/GenBank/DDBJ whole genome shotgun (WGS) entry which is preliminary data.</text>
</comment>
<sequence length="52" mass="6090">MTIIRQAKKIMVQKGYAFYNNHRLDYVPIHAVEEIIGVSLLEKEKEDSINNE</sequence>
<evidence type="ECO:0000313" key="2">
    <source>
        <dbReference type="Proteomes" id="UP000003697"/>
    </source>
</evidence>
<dbReference type="Pfam" id="PF11372">
    <property type="entry name" value="DUF3173"/>
    <property type="match status" value="1"/>
</dbReference>
<reference evidence="1 2" key="1">
    <citation type="submission" date="2011-01" db="EMBL/GenBank/DDBJ databases">
        <authorList>
            <person name="Muzny D."/>
            <person name="Qin X."/>
            <person name="Buhay C."/>
            <person name="Dugan-Rocha S."/>
            <person name="Ding Y."/>
            <person name="Chen G."/>
            <person name="Hawes A."/>
            <person name="Holder M."/>
            <person name="Jhangiani S."/>
            <person name="Johnson A."/>
            <person name="Khan Z."/>
            <person name="Li Z."/>
            <person name="Liu W."/>
            <person name="Liu X."/>
            <person name="Perez L."/>
            <person name="Shen H."/>
            <person name="Wang Q."/>
            <person name="Watt J."/>
            <person name="Xi L."/>
            <person name="Xin Y."/>
            <person name="Zhou J."/>
            <person name="Deng J."/>
            <person name="Jiang H."/>
            <person name="Liu Y."/>
            <person name="Qu J."/>
            <person name="Song X.-Z."/>
            <person name="Zhang L."/>
            <person name="Villasana D."/>
            <person name="Johnson A."/>
            <person name="Liu J."/>
            <person name="Liyanage D."/>
            <person name="Lorensuhewa L."/>
            <person name="Robinson T."/>
            <person name="Song A."/>
            <person name="Song B.-B."/>
            <person name="Dinh H."/>
            <person name="Thornton R."/>
            <person name="Coyle M."/>
            <person name="Francisco L."/>
            <person name="Jackson L."/>
            <person name="Javaid M."/>
            <person name="Korchina V."/>
            <person name="Kovar C."/>
            <person name="Mata R."/>
            <person name="Mathew T."/>
            <person name="Ngo R."/>
            <person name="Nguyen L."/>
            <person name="Nguyen N."/>
            <person name="Okwuonu G."/>
            <person name="Ongeri F."/>
            <person name="Pham C."/>
            <person name="Simmons D."/>
            <person name="Wilczek-Boney K."/>
            <person name="Hale W."/>
            <person name="Jakkamsetti A."/>
            <person name="Pham P."/>
            <person name="Ruth R."/>
            <person name="San Lucas F."/>
            <person name="Warren J."/>
            <person name="Zhang J."/>
            <person name="Zhao Z."/>
            <person name="Zhou C."/>
            <person name="Zhu D."/>
            <person name="Lee S."/>
            <person name="Bess C."/>
            <person name="Blankenburg K."/>
            <person name="Forbes L."/>
            <person name="Fu Q."/>
            <person name="Gubbala S."/>
            <person name="Hirani K."/>
            <person name="Jayaseelan J.C."/>
            <person name="Lara F."/>
            <person name="Munidasa M."/>
            <person name="Palculict T."/>
            <person name="Patil S."/>
            <person name="Pu L.-L."/>
            <person name="Saada N."/>
            <person name="Tang L."/>
            <person name="Weissenberger G."/>
            <person name="Zhu Y."/>
            <person name="Hemphill L."/>
            <person name="Shang Y."/>
            <person name="Youmans B."/>
            <person name="Ayvaz T."/>
            <person name="Ross M."/>
            <person name="Santibanez J."/>
            <person name="Aqrawi P."/>
            <person name="Gross S."/>
            <person name="Joshi V."/>
            <person name="Fowler G."/>
            <person name="Nazareth L."/>
            <person name="Reid J."/>
            <person name="Worley K."/>
            <person name="Petrosino J."/>
            <person name="Highlander S."/>
            <person name="Gibbs R."/>
        </authorList>
    </citation>
    <scope>NUCLEOTIDE SEQUENCE [LARGE SCALE GENOMIC DNA]</scope>
    <source>
        <strain evidence="1 2">ATCC 49124</strain>
    </source>
</reference>
<protein>
    <recommendedName>
        <fullName evidence="3">DUF3173 domain-containing protein</fullName>
    </recommendedName>
</protein>
<name>A0ABN0CGH2_STRVE</name>
<dbReference type="InterPro" id="IPR021512">
    <property type="entry name" value="DUF3173"/>
</dbReference>
<keyword evidence="2" id="KW-1185">Reference proteome</keyword>
<dbReference type="Proteomes" id="UP000003697">
    <property type="component" value="Unassembled WGS sequence"/>
</dbReference>
<evidence type="ECO:0008006" key="3">
    <source>
        <dbReference type="Google" id="ProtNLM"/>
    </source>
</evidence>
<gene>
    <name evidence="1" type="ORF">HMPREF9425_1109</name>
</gene>
<accession>A0ABN0CGH2</accession>
<evidence type="ECO:0000313" key="1">
    <source>
        <dbReference type="EMBL" id="EFX95975.1"/>
    </source>
</evidence>
<proteinExistence type="predicted"/>